<feature type="compositionally biased region" description="Low complexity" evidence="1">
    <location>
        <begin position="32"/>
        <end position="41"/>
    </location>
</feature>
<proteinExistence type="predicted"/>
<protein>
    <submittedName>
        <fullName evidence="2">Uncharacterized protein</fullName>
    </submittedName>
</protein>
<name>A0A2N1ILG2_9PSED</name>
<organism evidence="2 3">
    <name type="scientific">Pseudomonas monteilii</name>
    <dbReference type="NCBI Taxonomy" id="76759"/>
    <lineage>
        <taxon>Bacteria</taxon>
        <taxon>Pseudomonadati</taxon>
        <taxon>Pseudomonadota</taxon>
        <taxon>Gammaproteobacteria</taxon>
        <taxon>Pseudomonadales</taxon>
        <taxon>Pseudomonadaceae</taxon>
        <taxon>Pseudomonas</taxon>
    </lineage>
</organism>
<evidence type="ECO:0000313" key="3">
    <source>
        <dbReference type="Proteomes" id="UP000233399"/>
    </source>
</evidence>
<reference evidence="2 3" key="1">
    <citation type="submission" date="2017-12" db="EMBL/GenBank/DDBJ databases">
        <title>Isolation and characterization of an aerobic denitrifying Pseudomonas monteilii CY06 from aquaculture ponds.</title>
        <authorList>
            <person name="Ma Q."/>
            <person name="Cai Y."/>
            <person name="He Z."/>
        </authorList>
    </citation>
    <scope>NUCLEOTIDE SEQUENCE [LARGE SCALE GENOMIC DNA]</scope>
    <source>
        <strain evidence="2 3">CY06</strain>
    </source>
</reference>
<comment type="caution">
    <text evidence="2">The sequence shown here is derived from an EMBL/GenBank/DDBJ whole genome shotgun (WGS) entry which is preliminary data.</text>
</comment>
<dbReference type="AlphaFoldDB" id="A0A2N1ILG2"/>
<accession>A0A2N1ILG2</accession>
<dbReference type="EMBL" id="PJCG01000072">
    <property type="protein sequence ID" value="PKI19098.1"/>
    <property type="molecule type" value="Genomic_DNA"/>
</dbReference>
<sequence length="62" mass="6219">MGFSGGHFAALRGLARSHRCSDASSGGGNPVGAGKPAKGCAAAPKAANQIQECRAGRVPLRW</sequence>
<evidence type="ECO:0000256" key="1">
    <source>
        <dbReference type="SAM" id="MobiDB-lite"/>
    </source>
</evidence>
<dbReference type="Proteomes" id="UP000233399">
    <property type="component" value="Unassembled WGS sequence"/>
</dbReference>
<evidence type="ECO:0000313" key="2">
    <source>
        <dbReference type="EMBL" id="PKI19098.1"/>
    </source>
</evidence>
<feature type="region of interest" description="Disordered" evidence="1">
    <location>
        <begin position="19"/>
        <end position="41"/>
    </location>
</feature>
<gene>
    <name evidence="2" type="ORF">CXB65_24615</name>
</gene>